<keyword evidence="5 13" id="KW-0349">Heme</keyword>
<evidence type="ECO:0000256" key="5">
    <source>
        <dbReference type="ARBA" id="ARBA00022617"/>
    </source>
</evidence>
<evidence type="ECO:0000256" key="7">
    <source>
        <dbReference type="ARBA" id="ARBA00022723"/>
    </source>
</evidence>
<dbReference type="GO" id="GO:0020037">
    <property type="term" value="F:heme binding"/>
    <property type="evidence" value="ECO:0007669"/>
    <property type="project" value="InterPro"/>
</dbReference>
<dbReference type="InterPro" id="IPR050364">
    <property type="entry name" value="Cytochrome_P450_fung"/>
</dbReference>
<evidence type="ECO:0000256" key="14">
    <source>
        <dbReference type="SAM" id="Phobius"/>
    </source>
</evidence>
<name>A0AAD4Q6F4_9AGAM</name>
<dbReference type="InterPro" id="IPR036396">
    <property type="entry name" value="Cyt_P450_sf"/>
</dbReference>
<evidence type="ECO:0000256" key="11">
    <source>
        <dbReference type="ARBA" id="ARBA00023033"/>
    </source>
</evidence>
<evidence type="ECO:0000256" key="1">
    <source>
        <dbReference type="ARBA" id="ARBA00001971"/>
    </source>
</evidence>
<proteinExistence type="inferred from homology"/>
<dbReference type="PANTHER" id="PTHR46300:SF2">
    <property type="entry name" value="CYTOCHROME P450 MONOOXYGENASE ALNH-RELATED"/>
    <property type="match status" value="1"/>
</dbReference>
<dbReference type="CDD" id="cd11065">
    <property type="entry name" value="CYP64-like"/>
    <property type="match status" value="1"/>
</dbReference>
<dbReference type="GO" id="GO:0005506">
    <property type="term" value="F:iron ion binding"/>
    <property type="evidence" value="ECO:0007669"/>
    <property type="project" value="InterPro"/>
</dbReference>
<evidence type="ECO:0000256" key="10">
    <source>
        <dbReference type="ARBA" id="ARBA00023004"/>
    </source>
</evidence>
<dbReference type="Proteomes" id="UP001201163">
    <property type="component" value="Unassembled WGS sequence"/>
</dbReference>
<sequence>MSITLKSLSPSKVIGISRQHPVLAFGTAVGFAIFLAARYLKSPWRKLPPGPRGLPLLGNALQLRGSQQWLQFTKWKQEFGTTLFAADGPIVVLNTQKAAADLLDRRSGIYSDRPRNIVAAQILCGGLAIVFQNYGPLWRRMRRAAHEGLSKSVVESFKTTQSNEAVILASGLLDQPAMMDNHLRRVTASMIMSVTYDTPPIVSETDPGIKAINDCVARLMRAALPGAHFVEFFPWMRHIPSRFAKWKRDAEYWYEKDSAMFETLFDSVREKMSRGIDRPSLVGTLIKDAERYGLSDRENSWVAAAMYAAGADTTSAALAWWMLAMVTYPEVQKRAQAELDAVVGRSRTPTFADFHDLPYIRAMVKEALRWRTFGPVGVPHCSAEDDWYNGMFIPKGTIVMANIWHLSRDPEIYGADAADFNPARFLDTNGDIAPCSPETKEEGHVMYGFGRRVCVGKHVANNSLFIDMAVTLWACNIEAGKDEHGNVVPIDVDGSVEGGLIVRPVPFKVDITPRFPEAVGLLAGEREFKEH</sequence>
<evidence type="ECO:0000313" key="17">
    <source>
        <dbReference type="Proteomes" id="UP001201163"/>
    </source>
</evidence>
<keyword evidence="12 14" id="KW-0472">Membrane</keyword>
<evidence type="ECO:0000256" key="6">
    <source>
        <dbReference type="ARBA" id="ARBA00022692"/>
    </source>
</evidence>
<dbReference type="InterPro" id="IPR002401">
    <property type="entry name" value="Cyt_P450_E_grp-I"/>
</dbReference>
<evidence type="ECO:0000256" key="8">
    <source>
        <dbReference type="ARBA" id="ARBA00022989"/>
    </source>
</evidence>
<comment type="similarity">
    <text evidence="4">Belongs to the cytochrome P450 family.</text>
</comment>
<keyword evidence="11" id="KW-0503">Monooxygenase</keyword>
<dbReference type="Pfam" id="PF00067">
    <property type="entry name" value="p450"/>
    <property type="match status" value="1"/>
</dbReference>
<evidence type="ECO:0000313" key="16">
    <source>
        <dbReference type="EMBL" id="KAH8982109.1"/>
    </source>
</evidence>
<dbReference type="EMBL" id="JAKELL010000105">
    <property type="protein sequence ID" value="KAH8982109.1"/>
    <property type="molecule type" value="Genomic_DNA"/>
</dbReference>
<dbReference type="GO" id="GO:0016020">
    <property type="term" value="C:membrane"/>
    <property type="evidence" value="ECO:0007669"/>
    <property type="project" value="UniProtKB-SubCell"/>
</dbReference>
<dbReference type="GO" id="GO:0004497">
    <property type="term" value="F:monooxygenase activity"/>
    <property type="evidence" value="ECO:0007669"/>
    <property type="project" value="UniProtKB-KW"/>
</dbReference>
<evidence type="ECO:0000256" key="3">
    <source>
        <dbReference type="ARBA" id="ARBA00005179"/>
    </source>
</evidence>
<dbReference type="GO" id="GO:0016705">
    <property type="term" value="F:oxidoreductase activity, acting on paired donors, with incorporation or reduction of molecular oxygen"/>
    <property type="evidence" value="ECO:0007669"/>
    <property type="project" value="InterPro"/>
</dbReference>
<feature type="binding site" description="axial binding residue" evidence="13">
    <location>
        <position position="454"/>
    </location>
    <ligand>
        <name>heme</name>
        <dbReference type="ChEBI" id="CHEBI:30413"/>
    </ligand>
    <ligandPart>
        <name>Fe</name>
        <dbReference type="ChEBI" id="CHEBI:18248"/>
    </ligandPart>
</feature>
<comment type="pathway">
    <text evidence="3">Secondary metabolite biosynthesis.</text>
</comment>
<accession>A0AAD4Q6F4</accession>
<evidence type="ECO:0000256" key="12">
    <source>
        <dbReference type="ARBA" id="ARBA00023136"/>
    </source>
</evidence>
<comment type="subcellular location">
    <subcellularLocation>
        <location evidence="2">Membrane</location>
    </subcellularLocation>
</comment>
<dbReference type="InterPro" id="IPR001128">
    <property type="entry name" value="Cyt_P450"/>
</dbReference>
<keyword evidence="8 14" id="KW-1133">Transmembrane helix</keyword>
<keyword evidence="10 13" id="KW-0408">Iron</keyword>
<evidence type="ECO:0000256" key="13">
    <source>
        <dbReference type="PIRSR" id="PIRSR602401-1"/>
    </source>
</evidence>
<reference evidence="16" key="1">
    <citation type="submission" date="2022-01" db="EMBL/GenBank/DDBJ databases">
        <title>Comparative genomics reveals a dynamic genome evolution in the ectomycorrhizal milk-cap (Lactarius) mushrooms.</title>
        <authorList>
            <consortium name="DOE Joint Genome Institute"/>
            <person name="Lebreton A."/>
            <person name="Tang N."/>
            <person name="Kuo A."/>
            <person name="LaButti K."/>
            <person name="Drula E."/>
            <person name="Barry K."/>
            <person name="Clum A."/>
            <person name="Lipzen A."/>
            <person name="Mousain D."/>
            <person name="Ng V."/>
            <person name="Wang R."/>
            <person name="Wang X."/>
            <person name="Dai Y."/>
            <person name="Henrissat B."/>
            <person name="Grigoriev I.V."/>
            <person name="Guerin-Laguette A."/>
            <person name="Yu F."/>
            <person name="Martin F.M."/>
        </authorList>
    </citation>
    <scope>NUCLEOTIDE SEQUENCE</scope>
    <source>
        <strain evidence="16">QP</strain>
    </source>
</reference>
<keyword evidence="6 14" id="KW-0812">Transmembrane</keyword>
<evidence type="ECO:0000256" key="2">
    <source>
        <dbReference type="ARBA" id="ARBA00004370"/>
    </source>
</evidence>
<feature type="transmembrane region" description="Helical" evidence="14">
    <location>
        <begin position="21"/>
        <end position="40"/>
    </location>
</feature>
<dbReference type="AlphaFoldDB" id="A0AAD4Q6F4"/>
<keyword evidence="9" id="KW-0560">Oxidoreductase</keyword>
<evidence type="ECO:0000256" key="4">
    <source>
        <dbReference type="ARBA" id="ARBA00010617"/>
    </source>
</evidence>
<evidence type="ECO:0000256" key="9">
    <source>
        <dbReference type="ARBA" id="ARBA00023002"/>
    </source>
</evidence>
<comment type="caution">
    <text evidence="16">The sequence shown here is derived from an EMBL/GenBank/DDBJ whole genome shotgun (WGS) entry which is preliminary data.</text>
</comment>
<protein>
    <submittedName>
        <fullName evidence="16">Cytochrome P450</fullName>
    </submittedName>
</protein>
<keyword evidence="7 13" id="KW-0479">Metal-binding</keyword>
<gene>
    <name evidence="16" type="ORF">EDB92DRAFT_1968357</name>
    <name evidence="15" type="ORF">EDB92DRAFT_2012067</name>
</gene>
<dbReference type="SUPFAM" id="SSF48264">
    <property type="entry name" value="Cytochrome P450"/>
    <property type="match status" value="1"/>
</dbReference>
<keyword evidence="17" id="KW-1185">Reference proteome</keyword>
<organism evidence="16 17">
    <name type="scientific">Lactarius akahatsu</name>
    <dbReference type="NCBI Taxonomy" id="416441"/>
    <lineage>
        <taxon>Eukaryota</taxon>
        <taxon>Fungi</taxon>
        <taxon>Dikarya</taxon>
        <taxon>Basidiomycota</taxon>
        <taxon>Agaricomycotina</taxon>
        <taxon>Agaricomycetes</taxon>
        <taxon>Russulales</taxon>
        <taxon>Russulaceae</taxon>
        <taxon>Lactarius</taxon>
    </lineage>
</organism>
<evidence type="ECO:0000313" key="15">
    <source>
        <dbReference type="EMBL" id="KAH8976849.1"/>
    </source>
</evidence>
<dbReference type="PANTHER" id="PTHR46300">
    <property type="entry name" value="P450, PUTATIVE (EUROFUNG)-RELATED-RELATED"/>
    <property type="match status" value="1"/>
</dbReference>
<dbReference type="Gene3D" id="1.10.630.10">
    <property type="entry name" value="Cytochrome P450"/>
    <property type="match status" value="1"/>
</dbReference>
<dbReference type="PRINTS" id="PR00385">
    <property type="entry name" value="P450"/>
</dbReference>
<dbReference type="PRINTS" id="PR00463">
    <property type="entry name" value="EP450I"/>
</dbReference>
<dbReference type="EMBL" id="JAKELL010000422">
    <property type="protein sequence ID" value="KAH8976849.1"/>
    <property type="molecule type" value="Genomic_DNA"/>
</dbReference>
<comment type="cofactor">
    <cofactor evidence="1 13">
        <name>heme</name>
        <dbReference type="ChEBI" id="CHEBI:30413"/>
    </cofactor>
</comment>